<dbReference type="STRING" id="479434.Sthe_3508"/>
<dbReference type="InterPro" id="IPR000182">
    <property type="entry name" value="GNAT_dom"/>
</dbReference>
<dbReference type="AlphaFoldDB" id="D1CAR4"/>
<dbReference type="Proteomes" id="UP000002027">
    <property type="component" value="Chromosome 2"/>
</dbReference>
<evidence type="ECO:0000313" key="2">
    <source>
        <dbReference type="EMBL" id="ACZ40907.1"/>
    </source>
</evidence>
<dbReference type="FunCoup" id="D1CAR4">
    <property type="interactions" value="36"/>
</dbReference>
<keyword evidence="3" id="KW-1185">Reference proteome</keyword>
<feature type="domain" description="N-acetyltransferase" evidence="1">
    <location>
        <begin position="17"/>
        <end position="183"/>
    </location>
</feature>
<gene>
    <name evidence="2" type="ordered locus">Sthe_3508</name>
</gene>
<dbReference type="Gene3D" id="3.40.630.30">
    <property type="match status" value="1"/>
</dbReference>
<dbReference type="PANTHER" id="PTHR43415">
    <property type="entry name" value="SPERMIDINE N(1)-ACETYLTRANSFERASE"/>
    <property type="match status" value="1"/>
</dbReference>
<name>D1CAR4_SPHTD</name>
<evidence type="ECO:0000313" key="3">
    <source>
        <dbReference type="Proteomes" id="UP000002027"/>
    </source>
</evidence>
<dbReference type="OrthoDB" id="9795206at2"/>
<organism evidence="2 3">
    <name type="scientific">Sphaerobacter thermophilus (strain ATCC 49802 / DSM 20745 / KCCM 41009 / NCIMB 13125 / S 6022)</name>
    <dbReference type="NCBI Taxonomy" id="479434"/>
    <lineage>
        <taxon>Bacteria</taxon>
        <taxon>Pseudomonadati</taxon>
        <taxon>Thermomicrobiota</taxon>
        <taxon>Thermomicrobia</taxon>
        <taxon>Sphaerobacterales</taxon>
        <taxon>Sphaerobacterineae</taxon>
        <taxon>Sphaerobacteraceae</taxon>
        <taxon>Sphaerobacter</taxon>
    </lineage>
</organism>
<evidence type="ECO:0000259" key="1">
    <source>
        <dbReference type="PROSITE" id="PS51186"/>
    </source>
</evidence>
<dbReference type="PANTHER" id="PTHR43415:SF3">
    <property type="entry name" value="GNAT-FAMILY ACETYLTRANSFERASE"/>
    <property type="match status" value="1"/>
</dbReference>
<accession>D1CAR4</accession>
<sequence>MVARTPPEPASLQGDRITLTPLGEADLDDVRRWRSDPDVTRYWITQVVPTRAEMRAWLARNRREGALLWVIRDERRHRIGFVTLFGIDPEHRKAELALMIGERDIWGQGYARETLRVVLRHAFTPTSYGGLGLHKVWLCVVAENQAARRAYVACGFREDGVLREDLYRDGVWHDQILMSILEDEFWQQDEARPGGTRD</sequence>
<protein>
    <submittedName>
        <fullName evidence="2">GCN5-related N-acetyltransferase</fullName>
    </submittedName>
</protein>
<dbReference type="InterPro" id="IPR016181">
    <property type="entry name" value="Acyl_CoA_acyltransferase"/>
</dbReference>
<keyword evidence="2" id="KW-0808">Transferase</keyword>
<reference evidence="3" key="1">
    <citation type="submission" date="2009-11" db="EMBL/GenBank/DDBJ databases">
        <title>The complete chromosome 2 of Sphaerobacter thermophilus DSM 20745.</title>
        <authorList>
            <person name="Lucas S."/>
            <person name="Copeland A."/>
            <person name="Lapidus A."/>
            <person name="Glavina del Rio T."/>
            <person name="Dalin E."/>
            <person name="Tice H."/>
            <person name="Bruce D."/>
            <person name="Goodwin L."/>
            <person name="Pitluck S."/>
            <person name="Kyrpides N."/>
            <person name="Mavromatis K."/>
            <person name="Ivanova N."/>
            <person name="Mikhailova N."/>
            <person name="LaButti K.M."/>
            <person name="Clum A."/>
            <person name="Sun H.I."/>
            <person name="Brettin T."/>
            <person name="Detter J.C."/>
            <person name="Han C."/>
            <person name="Larimer F."/>
            <person name="Land M."/>
            <person name="Hauser L."/>
            <person name="Markowitz V."/>
            <person name="Cheng J.F."/>
            <person name="Hugenholtz P."/>
            <person name="Woyke T."/>
            <person name="Wu D."/>
            <person name="Steenblock K."/>
            <person name="Schneider S."/>
            <person name="Pukall R."/>
            <person name="Goeker M."/>
            <person name="Klenk H.P."/>
            <person name="Eisen J.A."/>
        </authorList>
    </citation>
    <scope>NUCLEOTIDE SEQUENCE [LARGE SCALE GENOMIC DNA]</scope>
    <source>
        <strain evidence="3">ATCC 49802 / DSM 20745 / S 6022</strain>
    </source>
</reference>
<dbReference type="SUPFAM" id="SSF55729">
    <property type="entry name" value="Acyl-CoA N-acyltransferases (Nat)"/>
    <property type="match status" value="1"/>
</dbReference>
<dbReference type="KEGG" id="sti:Sthe_3508"/>
<proteinExistence type="predicted"/>
<dbReference type="GO" id="GO:0016747">
    <property type="term" value="F:acyltransferase activity, transferring groups other than amino-acyl groups"/>
    <property type="evidence" value="ECO:0007669"/>
    <property type="project" value="InterPro"/>
</dbReference>
<reference evidence="2 3" key="2">
    <citation type="journal article" date="2010" name="Stand. Genomic Sci.">
        <title>Complete genome sequence of Desulfohalobium retbaense type strain (HR(100)).</title>
        <authorList>
            <person name="Spring S."/>
            <person name="Nolan M."/>
            <person name="Lapidus A."/>
            <person name="Glavina Del Rio T."/>
            <person name="Copeland A."/>
            <person name="Tice H."/>
            <person name="Cheng J.F."/>
            <person name="Lucas S."/>
            <person name="Land M."/>
            <person name="Chen F."/>
            <person name="Bruce D."/>
            <person name="Goodwin L."/>
            <person name="Pitluck S."/>
            <person name="Ivanova N."/>
            <person name="Mavromatis K."/>
            <person name="Mikhailova N."/>
            <person name="Pati A."/>
            <person name="Chen A."/>
            <person name="Palaniappan K."/>
            <person name="Hauser L."/>
            <person name="Chang Y.J."/>
            <person name="Jeffries C.D."/>
            <person name="Munk C."/>
            <person name="Kiss H."/>
            <person name="Chain P."/>
            <person name="Han C."/>
            <person name="Brettin T."/>
            <person name="Detter J.C."/>
            <person name="Schuler E."/>
            <person name="Goker M."/>
            <person name="Rohde M."/>
            <person name="Bristow J."/>
            <person name="Eisen J.A."/>
            <person name="Markowitz V."/>
            <person name="Hugenholtz P."/>
            <person name="Kyrpides N.C."/>
            <person name="Klenk H.P."/>
        </authorList>
    </citation>
    <scope>NUCLEOTIDE SEQUENCE [LARGE SCALE GENOMIC DNA]</scope>
    <source>
        <strain evidence="3">ATCC 49802 / DSM 20745 / S 6022</strain>
    </source>
</reference>
<dbReference type="HOGENOM" id="CLU_013985_3_2_0"/>
<dbReference type="InParanoid" id="D1CAR4"/>
<dbReference type="Pfam" id="PF13302">
    <property type="entry name" value="Acetyltransf_3"/>
    <property type="match status" value="1"/>
</dbReference>
<dbReference type="eggNOG" id="COG1670">
    <property type="taxonomic scope" value="Bacteria"/>
</dbReference>
<dbReference type="RefSeq" id="WP_012873942.1">
    <property type="nucleotide sequence ID" value="NC_013524.1"/>
</dbReference>
<dbReference type="PROSITE" id="PS51186">
    <property type="entry name" value="GNAT"/>
    <property type="match status" value="1"/>
</dbReference>
<dbReference type="EMBL" id="CP001824">
    <property type="protein sequence ID" value="ACZ40907.1"/>
    <property type="molecule type" value="Genomic_DNA"/>
</dbReference>